<dbReference type="SUPFAM" id="SSF53474">
    <property type="entry name" value="alpha/beta-Hydrolases"/>
    <property type="match status" value="1"/>
</dbReference>
<evidence type="ECO:0000256" key="3">
    <source>
        <dbReference type="ARBA" id="ARBA00022729"/>
    </source>
</evidence>
<evidence type="ECO:0000313" key="7">
    <source>
        <dbReference type="EMBL" id="WWT53436.1"/>
    </source>
</evidence>
<dbReference type="Gene3D" id="3.40.50.1820">
    <property type="entry name" value="alpha/beta hydrolase"/>
    <property type="match status" value="1"/>
</dbReference>
<evidence type="ECO:0000256" key="4">
    <source>
        <dbReference type="ARBA" id="ARBA00022801"/>
    </source>
</evidence>
<dbReference type="EMBL" id="CP146369">
    <property type="protein sequence ID" value="WWT53436.1"/>
    <property type="molecule type" value="Genomic_DNA"/>
</dbReference>
<proteinExistence type="predicted"/>
<keyword evidence="2" id="KW-0645">Protease</keyword>
<keyword evidence="4" id="KW-0378">Hydrolase</keyword>
<dbReference type="PANTHER" id="PTHR11802">
    <property type="entry name" value="SERINE PROTEASE FAMILY S10 SERINE CARBOXYPEPTIDASE"/>
    <property type="match status" value="1"/>
</dbReference>
<feature type="signal peptide" evidence="6">
    <location>
        <begin position="1"/>
        <end position="25"/>
    </location>
</feature>
<evidence type="ECO:0000256" key="5">
    <source>
        <dbReference type="ARBA" id="ARBA00023180"/>
    </source>
</evidence>
<dbReference type="Proteomes" id="UP001363460">
    <property type="component" value="Chromosome"/>
</dbReference>
<gene>
    <name evidence="7" type="ORF">V8J38_09145</name>
</gene>
<protein>
    <submittedName>
        <fullName evidence="7">Peptidase S10</fullName>
    </submittedName>
</protein>
<feature type="chain" id="PRO_5045270250" evidence="6">
    <location>
        <begin position="26"/>
        <end position="507"/>
    </location>
</feature>
<dbReference type="InterPro" id="IPR001563">
    <property type="entry name" value="Peptidase_S10"/>
</dbReference>
<dbReference type="RefSeq" id="WP_338575153.1">
    <property type="nucleotide sequence ID" value="NZ_CP146369.1"/>
</dbReference>
<sequence>MRRRTVRLGLAAGMAMLAAMGSAYSVARADVASLSETRAVPEHPVETRHSVQVDGRTLDYVAEVGRIAIRDVETAQARGYMGYIAYRVEGVAPRPVIFVWNGGPGSNSTILHFEVAGPRRGEGDRLVENPETWLEDADLVFVDPIGTGFSRPVSAEAAGEFYGTVGDVASVTEFVRAWLLQHAAEERPVILAGESWGAGRAASVGYRLIRQGVPVKGLVLISGGDGLTTEYLPRPMATALRPIDLAPVALYHRRLDPALGADVETVRARARAWIEQTYLPALQSQDMSAVERAAVAVDLARFTGVPLDSIDLAMLSFTPRQHLRGLLADAGRTLNIFDMRLTEEPRSDFRKAIDRYLRHDLGYRTDLPYLGLQAAEAGYAPFDRYPQSVGSRWNYATIDATPEQVETAIREAVQKGGGPPRIGPPLPGTEEAVAQEPDLRVLVASGRYDSLASCARDEALKLRLPEPLAAAMTYRCYNGGHMFYRDEEARRLFRQDLADIVSSSLND</sequence>
<dbReference type="PANTHER" id="PTHR11802:SF3">
    <property type="entry name" value="RETINOID-INDUCIBLE SERINE CARBOXYPEPTIDASE"/>
    <property type="match status" value="1"/>
</dbReference>
<evidence type="ECO:0000313" key="8">
    <source>
        <dbReference type="Proteomes" id="UP001363460"/>
    </source>
</evidence>
<dbReference type="Pfam" id="PF00450">
    <property type="entry name" value="Peptidase_S10"/>
    <property type="match status" value="1"/>
</dbReference>
<keyword evidence="5" id="KW-0325">Glycoprotein</keyword>
<reference evidence="7 8" key="1">
    <citation type="submission" date="2024-02" db="EMBL/GenBank/DDBJ databases">
        <title>Distribution and functional of Brevundimonas-related endobacteria within Verticillium dahliae.</title>
        <authorList>
            <person name="Zeng H."/>
        </authorList>
    </citation>
    <scope>NUCLEOTIDE SEQUENCE [LARGE SCALE GENOMIC DNA]</scope>
    <source>
        <strain evidence="7 8">TRM 44200</strain>
    </source>
</reference>
<keyword evidence="3 6" id="KW-0732">Signal</keyword>
<evidence type="ECO:0000256" key="6">
    <source>
        <dbReference type="SAM" id="SignalP"/>
    </source>
</evidence>
<keyword evidence="1" id="KW-0121">Carboxypeptidase</keyword>
<keyword evidence="8" id="KW-1185">Reference proteome</keyword>
<evidence type="ECO:0000256" key="1">
    <source>
        <dbReference type="ARBA" id="ARBA00022645"/>
    </source>
</evidence>
<accession>A0ABZ2ICU2</accession>
<dbReference type="InterPro" id="IPR029058">
    <property type="entry name" value="AB_hydrolase_fold"/>
</dbReference>
<name>A0ABZ2ICU2_9CAUL</name>
<organism evidence="7 8">
    <name type="scientific">Brevundimonas olei</name>
    <dbReference type="NCBI Taxonomy" id="657642"/>
    <lineage>
        <taxon>Bacteria</taxon>
        <taxon>Pseudomonadati</taxon>
        <taxon>Pseudomonadota</taxon>
        <taxon>Alphaproteobacteria</taxon>
        <taxon>Caulobacterales</taxon>
        <taxon>Caulobacteraceae</taxon>
        <taxon>Brevundimonas</taxon>
    </lineage>
</organism>
<evidence type="ECO:0000256" key="2">
    <source>
        <dbReference type="ARBA" id="ARBA00022670"/>
    </source>
</evidence>